<gene>
    <name evidence="1" type="ORF">S03H2_18259</name>
</gene>
<dbReference type="Pfam" id="PF00873">
    <property type="entry name" value="ACR_tran"/>
    <property type="match status" value="1"/>
</dbReference>
<dbReference type="Gene3D" id="3.30.2090.10">
    <property type="entry name" value="Multidrug efflux transporter AcrB TolC docking domain, DN and DC subdomains"/>
    <property type="match status" value="1"/>
</dbReference>
<dbReference type="InterPro" id="IPR001036">
    <property type="entry name" value="Acrflvin-R"/>
</dbReference>
<reference evidence="1" key="1">
    <citation type="journal article" date="2014" name="Front. Microbiol.">
        <title>High frequency of phylogenetically diverse reductive dehalogenase-homologous genes in deep subseafloor sedimentary metagenomes.</title>
        <authorList>
            <person name="Kawai M."/>
            <person name="Futagami T."/>
            <person name="Toyoda A."/>
            <person name="Takaki Y."/>
            <person name="Nishi S."/>
            <person name="Hori S."/>
            <person name="Arai W."/>
            <person name="Tsubouchi T."/>
            <person name="Morono Y."/>
            <person name="Uchiyama I."/>
            <person name="Ito T."/>
            <person name="Fujiyama A."/>
            <person name="Inagaki F."/>
            <person name="Takami H."/>
        </authorList>
    </citation>
    <scope>NUCLEOTIDE SEQUENCE</scope>
    <source>
        <strain evidence="1">Expedition CK06-06</strain>
    </source>
</reference>
<feature type="non-terminal residue" evidence="1">
    <location>
        <position position="287"/>
    </location>
</feature>
<dbReference type="AlphaFoldDB" id="X1EXS8"/>
<proteinExistence type="predicted"/>
<protein>
    <submittedName>
        <fullName evidence="1">Uncharacterized protein</fullName>
    </submittedName>
</protein>
<dbReference type="GO" id="GO:0005886">
    <property type="term" value="C:plasma membrane"/>
    <property type="evidence" value="ECO:0007669"/>
    <property type="project" value="TreeGrafter"/>
</dbReference>
<organism evidence="1">
    <name type="scientific">marine sediment metagenome</name>
    <dbReference type="NCBI Taxonomy" id="412755"/>
    <lineage>
        <taxon>unclassified sequences</taxon>
        <taxon>metagenomes</taxon>
        <taxon>ecological metagenomes</taxon>
    </lineage>
</organism>
<evidence type="ECO:0000313" key="1">
    <source>
        <dbReference type="EMBL" id="GAH37387.1"/>
    </source>
</evidence>
<dbReference type="PANTHER" id="PTHR32063:SF19">
    <property type="entry name" value="CATION EFFLUX SYSTEM PROTEIN CUSA"/>
    <property type="match status" value="1"/>
</dbReference>
<sequence length="287" mass="32412">MPTTMPHASIGECLDVLQKQDMAFQSIPEIESVVGKIGRVESPLDPAPISMVETVINYKPEYITDKDGRRVRFRYDKKTAEFVRDEKGELIPDSRGRSYRQWRDHIRSPDDIWDEIVKAGQIPGTTSAPKLQPIAARMVMLQSGMRAPMGVKVKGPDLDTIDRVGLEIERFLKEVPGVEPLAVIADRIVGKPYIEIDINREAIARYGVSIRQVQDVIEVAIGGRRITTTVEGRERYPVRVRYMRELRDQIETLGKILVPAADGSQIPLIQLTQLRYVRGPQAIKSED</sequence>
<dbReference type="PANTHER" id="PTHR32063">
    <property type="match status" value="1"/>
</dbReference>
<dbReference type="EMBL" id="BARU01009466">
    <property type="protein sequence ID" value="GAH37387.1"/>
    <property type="molecule type" value="Genomic_DNA"/>
</dbReference>
<dbReference type="Gene3D" id="3.30.70.1440">
    <property type="entry name" value="Multidrug efflux transporter AcrB pore domain"/>
    <property type="match status" value="1"/>
</dbReference>
<dbReference type="InterPro" id="IPR027463">
    <property type="entry name" value="AcrB_DN_DC_subdom"/>
</dbReference>
<accession>X1EXS8</accession>
<dbReference type="SUPFAM" id="SSF82714">
    <property type="entry name" value="Multidrug efflux transporter AcrB TolC docking domain, DN and DC subdomains"/>
    <property type="match status" value="1"/>
</dbReference>
<dbReference type="Gene3D" id="3.30.70.1430">
    <property type="entry name" value="Multidrug efflux transporter AcrB pore domain"/>
    <property type="match status" value="1"/>
</dbReference>
<dbReference type="GO" id="GO:0042910">
    <property type="term" value="F:xenobiotic transmembrane transporter activity"/>
    <property type="evidence" value="ECO:0007669"/>
    <property type="project" value="TreeGrafter"/>
</dbReference>
<comment type="caution">
    <text evidence="1">The sequence shown here is derived from an EMBL/GenBank/DDBJ whole genome shotgun (WGS) entry which is preliminary data.</text>
</comment>
<name>X1EXS8_9ZZZZ</name>